<comment type="similarity">
    <text evidence="1 2">Belongs to the FliN/MopA/SpaO family.</text>
</comment>
<dbReference type="Gene3D" id="1.20.1530.20">
    <property type="match status" value="1"/>
</dbReference>
<dbReference type="NCBIfam" id="TIGR02480">
    <property type="entry name" value="fliN"/>
    <property type="match status" value="1"/>
</dbReference>
<dbReference type="InterPro" id="IPR001543">
    <property type="entry name" value="FliN-like_C"/>
</dbReference>
<dbReference type="InterPro" id="IPR012826">
    <property type="entry name" value="FliN"/>
</dbReference>
<evidence type="ECO:0000313" key="5">
    <source>
        <dbReference type="EMBL" id="RMS45485.1"/>
    </source>
</evidence>
<keyword evidence="3" id="KW-1133">Transmembrane helix</keyword>
<protein>
    <recommendedName>
        <fullName evidence="2">Flagellar motor switch protein FliN</fullName>
    </recommendedName>
</protein>
<dbReference type="AlphaFoldDB" id="A0A3M5D690"/>
<dbReference type="SUPFAM" id="SSF101801">
    <property type="entry name" value="Surface presentation of antigens (SPOA)"/>
    <property type="match status" value="1"/>
</dbReference>
<keyword evidence="2" id="KW-0145">Chemotaxis</keyword>
<comment type="caution">
    <text evidence="5">The sequence shown here is derived from an EMBL/GenBank/DDBJ whole genome shotgun (WGS) entry which is preliminary data.</text>
</comment>
<dbReference type="Pfam" id="PF01052">
    <property type="entry name" value="FliMN_C"/>
    <property type="match status" value="1"/>
</dbReference>
<feature type="transmembrane region" description="Helical" evidence="3">
    <location>
        <begin position="250"/>
        <end position="273"/>
    </location>
</feature>
<comment type="function">
    <text evidence="2">FliN is one of three proteins (FliG, FliN, FliM) that form the rotor-mounted switch complex (C ring), located at the base of the basal body. This complex interacts with the CheY and CheZ chemotaxis proteins, in addition to contacting components of the motor that determine the direction of flagellar rotation.</text>
</comment>
<evidence type="ECO:0000256" key="1">
    <source>
        <dbReference type="ARBA" id="ARBA00009226"/>
    </source>
</evidence>
<proteinExistence type="inferred from homology"/>
<dbReference type="GO" id="GO:0003774">
    <property type="term" value="F:cytoskeletal motor activity"/>
    <property type="evidence" value="ECO:0007669"/>
    <property type="project" value="UniProtKB-UniRule"/>
</dbReference>
<sequence>MQVRQAARRLPCVPPILQSVPMSRPRFLPDNFTLALIATVLLATFLPCSGQTAVVFEWVTNIGIGLLFFLHGAKLSRQAIIAGMTHWRLHLLVFACTFVMFPLLGLALKPALSPMVTPELYLGILFLCALPATVQSSIAFTSLARGNVPAAVCSASVSSLLGVFLTPLLVKLLLGAEGETGNALDAIGKITLQLLVPFIAGQVLRRWIGTWVERNKPVLRYVDQGSILLVVYTAFSAAVIQGLWHEVPWLALLGLTVACCVILALALVLTTVLARRLGFSKEDEITIVFCGSKKSLATGVPMAKVLFATSAVGPMVLPLMLFHQIQLMVCAVLAQRYARRRDDTAAALAEAGDASQDDIDALMAQGGATPVAEPSTPRAPMEEFGASPKAPTISGLEGPNLDVILDIPVTISMEVGHTDISIRNLLQLNQGSVIELDRLAGEPLDVLVNGTLIAHGEVVVVNEKFGIRLTDVISPSERIKKLR</sequence>
<evidence type="ECO:0000256" key="2">
    <source>
        <dbReference type="RuleBase" id="RU362074"/>
    </source>
</evidence>
<evidence type="ECO:0000313" key="6">
    <source>
        <dbReference type="Proteomes" id="UP000270834"/>
    </source>
</evidence>
<dbReference type="PRINTS" id="PR00956">
    <property type="entry name" value="FLGMOTORFLIN"/>
</dbReference>
<dbReference type="FunFam" id="1.20.1530.20:FF:000005">
    <property type="entry name" value="Transporter, bile acid/Na+ symporter family"/>
    <property type="match status" value="1"/>
</dbReference>
<dbReference type="Proteomes" id="UP000270834">
    <property type="component" value="Unassembled WGS sequence"/>
</dbReference>
<comment type="subcellular location">
    <subcellularLocation>
        <location evidence="2">Cell membrane</location>
        <topology evidence="2">Peripheral membrane protein</topology>
        <orientation evidence="2">Cytoplasmic side</orientation>
    </subcellularLocation>
    <subcellularLocation>
        <location evidence="2">Bacterial flagellum basal body</location>
    </subcellularLocation>
</comment>
<feature type="transmembrane region" description="Helical" evidence="3">
    <location>
        <begin position="52"/>
        <end position="70"/>
    </location>
</feature>
<evidence type="ECO:0000256" key="3">
    <source>
        <dbReference type="SAM" id="Phobius"/>
    </source>
</evidence>
<keyword evidence="2" id="KW-1003">Cell membrane</keyword>
<dbReference type="EMBL" id="RBSQ01001318">
    <property type="protein sequence ID" value="RMS45485.1"/>
    <property type="molecule type" value="Genomic_DNA"/>
</dbReference>
<dbReference type="GO" id="GO:0071973">
    <property type="term" value="P:bacterial-type flagellum-dependent cell motility"/>
    <property type="evidence" value="ECO:0007669"/>
    <property type="project" value="UniProtKB-UniRule"/>
</dbReference>
<reference evidence="5 6" key="1">
    <citation type="submission" date="2018-08" db="EMBL/GenBank/DDBJ databases">
        <title>Recombination of ecologically and evolutionarily significant loci maintains genetic cohesion in the Pseudomonas syringae species complex.</title>
        <authorList>
            <person name="Dillon M."/>
            <person name="Thakur S."/>
            <person name="Almeida R.N.D."/>
            <person name="Weir B.S."/>
            <person name="Guttman D.S."/>
        </authorList>
    </citation>
    <scope>NUCLEOTIDE SEQUENCE [LARGE SCALE GENOMIC DNA]</scope>
    <source>
        <strain evidence="5 6">ICMP 7846</strain>
    </source>
</reference>
<organism evidence="5 6">
    <name type="scientific">Pseudomonas aeruginosa</name>
    <dbReference type="NCBI Taxonomy" id="287"/>
    <lineage>
        <taxon>Bacteria</taxon>
        <taxon>Pseudomonadati</taxon>
        <taxon>Pseudomonadota</taxon>
        <taxon>Gammaproteobacteria</taxon>
        <taxon>Pseudomonadales</taxon>
        <taxon>Pseudomonadaceae</taxon>
        <taxon>Pseudomonas</taxon>
    </lineage>
</organism>
<keyword evidence="3" id="KW-0812">Transmembrane</keyword>
<dbReference type="Gene3D" id="2.30.330.10">
    <property type="entry name" value="SpoA-like"/>
    <property type="match status" value="1"/>
</dbReference>
<dbReference type="GO" id="GO:0005886">
    <property type="term" value="C:plasma membrane"/>
    <property type="evidence" value="ECO:0007669"/>
    <property type="project" value="UniProtKB-SubCell"/>
</dbReference>
<accession>A0A3M5D690</accession>
<dbReference type="InterPro" id="IPR036429">
    <property type="entry name" value="SpoA-like_sf"/>
</dbReference>
<dbReference type="InterPro" id="IPR001172">
    <property type="entry name" value="FliN_T3SS_HrcQb"/>
</dbReference>
<gene>
    <name evidence="5" type="ORF">ALP65_01789</name>
</gene>
<dbReference type="InterPro" id="IPR016833">
    <property type="entry name" value="Put_Na-Bile_cotransptr"/>
</dbReference>
<feature type="transmembrane region" description="Helical" evidence="3">
    <location>
        <begin position="315"/>
        <end position="334"/>
    </location>
</feature>
<dbReference type="PANTHER" id="PTHR18640">
    <property type="entry name" value="SOLUTE CARRIER FAMILY 10 MEMBER 7"/>
    <property type="match status" value="1"/>
</dbReference>
<dbReference type="Pfam" id="PF13593">
    <property type="entry name" value="SBF_like"/>
    <property type="match status" value="1"/>
</dbReference>
<feature type="domain" description="Flagellar motor switch protein FliN-like C-terminal" evidence="4">
    <location>
        <begin position="404"/>
        <end position="473"/>
    </location>
</feature>
<feature type="transmembrane region" description="Helical" evidence="3">
    <location>
        <begin position="152"/>
        <end position="174"/>
    </location>
</feature>
<feature type="transmembrane region" description="Helical" evidence="3">
    <location>
        <begin position="225"/>
        <end position="244"/>
    </location>
</feature>
<feature type="transmembrane region" description="Helical" evidence="3">
    <location>
        <begin position="27"/>
        <end position="46"/>
    </location>
</feature>
<keyword evidence="2" id="KW-0975">Bacterial flagellum</keyword>
<keyword evidence="2 3" id="KW-0472">Membrane</keyword>
<feature type="transmembrane region" description="Helical" evidence="3">
    <location>
        <begin position="91"/>
        <end position="108"/>
    </location>
</feature>
<name>A0A3M5D690_PSEAI</name>
<keyword evidence="2" id="KW-0283">Flagellar rotation</keyword>
<feature type="transmembrane region" description="Helical" evidence="3">
    <location>
        <begin position="120"/>
        <end position="140"/>
    </location>
</feature>
<dbReference type="GO" id="GO:0006935">
    <property type="term" value="P:chemotaxis"/>
    <property type="evidence" value="ECO:0007669"/>
    <property type="project" value="UniProtKB-KW"/>
</dbReference>
<dbReference type="InterPro" id="IPR038770">
    <property type="entry name" value="Na+/solute_symporter_sf"/>
</dbReference>
<dbReference type="PANTHER" id="PTHR18640:SF5">
    <property type="entry name" value="SODIUM_BILE ACID COTRANSPORTER 7"/>
    <property type="match status" value="1"/>
</dbReference>
<evidence type="ECO:0000259" key="4">
    <source>
        <dbReference type="Pfam" id="PF01052"/>
    </source>
</evidence>
<dbReference type="GO" id="GO:0009425">
    <property type="term" value="C:bacterial-type flagellum basal body"/>
    <property type="evidence" value="ECO:0007669"/>
    <property type="project" value="UniProtKB-SubCell"/>
</dbReference>
<dbReference type="FunFam" id="2.30.330.10:FF:000001">
    <property type="entry name" value="Flagellar motor switch protein FliN"/>
    <property type="match status" value="1"/>
</dbReference>